<dbReference type="HAMAP" id="MF_00187">
    <property type="entry name" value="FdhD"/>
    <property type="match status" value="1"/>
</dbReference>
<gene>
    <name evidence="3 4" type="primary">fdhD</name>
    <name evidence="4" type="ORF">VVD49_03710</name>
</gene>
<comment type="caution">
    <text evidence="3">Lacks conserved residue(s) required for the propagation of feature annotation.</text>
</comment>
<dbReference type="Pfam" id="PF02634">
    <property type="entry name" value="FdhD-NarQ"/>
    <property type="match status" value="1"/>
</dbReference>
<evidence type="ECO:0000256" key="1">
    <source>
        <dbReference type="ARBA" id="ARBA00022490"/>
    </source>
</evidence>
<dbReference type="Gene3D" id="3.40.140.10">
    <property type="entry name" value="Cytidine Deaminase, domain 2"/>
    <property type="match status" value="1"/>
</dbReference>
<comment type="caution">
    <text evidence="4">The sequence shown here is derived from an EMBL/GenBank/DDBJ whole genome shotgun (WGS) entry which is preliminary data.</text>
</comment>
<keyword evidence="5" id="KW-1185">Reference proteome</keyword>
<dbReference type="NCBIfam" id="TIGR00129">
    <property type="entry name" value="fdhD_narQ"/>
    <property type="match status" value="1"/>
</dbReference>
<evidence type="ECO:0000313" key="5">
    <source>
        <dbReference type="Proteomes" id="UP001331561"/>
    </source>
</evidence>
<evidence type="ECO:0000256" key="3">
    <source>
        <dbReference type="HAMAP-Rule" id="MF_00187"/>
    </source>
</evidence>
<keyword evidence="1 3" id="KW-0963">Cytoplasm</keyword>
<evidence type="ECO:0000313" key="4">
    <source>
        <dbReference type="EMBL" id="MEC5384811.1"/>
    </source>
</evidence>
<dbReference type="PANTHER" id="PTHR30592">
    <property type="entry name" value="FORMATE DEHYDROGENASE"/>
    <property type="match status" value="1"/>
</dbReference>
<dbReference type="InterPro" id="IPR003786">
    <property type="entry name" value="FdhD"/>
</dbReference>
<dbReference type="PIRSF" id="PIRSF015626">
    <property type="entry name" value="FdhD"/>
    <property type="match status" value="1"/>
</dbReference>
<accession>A0ABU6JZG0</accession>
<dbReference type="Proteomes" id="UP001331561">
    <property type="component" value="Unassembled WGS sequence"/>
</dbReference>
<dbReference type="Gene3D" id="3.10.20.10">
    <property type="match status" value="1"/>
</dbReference>
<proteinExistence type="inferred from homology"/>
<keyword evidence="2 3" id="KW-0501">Molybdenum cofactor biosynthesis</keyword>
<dbReference type="SUPFAM" id="SSF53927">
    <property type="entry name" value="Cytidine deaminase-like"/>
    <property type="match status" value="1"/>
</dbReference>
<protein>
    <recommendedName>
        <fullName evidence="3">Sulfur carrier protein FdhD</fullName>
    </recommendedName>
</protein>
<comment type="similarity">
    <text evidence="3">Belongs to the FdhD family.</text>
</comment>
<comment type="subcellular location">
    <subcellularLocation>
        <location evidence="3">Cytoplasm</location>
    </subcellularLocation>
</comment>
<dbReference type="EMBL" id="JAYXHS010000001">
    <property type="protein sequence ID" value="MEC5384811.1"/>
    <property type="molecule type" value="Genomic_DNA"/>
</dbReference>
<dbReference type="InterPro" id="IPR016193">
    <property type="entry name" value="Cytidine_deaminase-like"/>
</dbReference>
<feature type="active site" description="Cysteine persulfide intermediate" evidence="3">
    <location>
        <position position="124"/>
    </location>
</feature>
<comment type="function">
    <text evidence="3">Required for formate dehydrogenase (FDH) activity. Acts as a sulfur carrier protein that transfers sulfur from IscS to the molybdenum cofactor prior to its insertion into FDH.</text>
</comment>
<organism evidence="4 5">
    <name type="scientific">Uliginosibacterium silvisoli</name>
    <dbReference type="NCBI Taxonomy" id="3114758"/>
    <lineage>
        <taxon>Bacteria</taxon>
        <taxon>Pseudomonadati</taxon>
        <taxon>Pseudomonadota</taxon>
        <taxon>Betaproteobacteria</taxon>
        <taxon>Rhodocyclales</taxon>
        <taxon>Zoogloeaceae</taxon>
        <taxon>Uliginosibacterium</taxon>
    </lineage>
</organism>
<name>A0ABU6JZG0_9RHOO</name>
<dbReference type="RefSeq" id="WP_327597778.1">
    <property type="nucleotide sequence ID" value="NZ_JAYXHS010000001.1"/>
</dbReference>
<reference evidence="4 5" key="1">
    <citation type="submission" date="2024-01" db="EMBL/GenBank/DDBJ databases">
        <title>Uliginosibacterium soil sp. nov.</title>
        <authorList>
            <person name="Lv Y."/>
        </authorList>
    </citation>
    <scope>NUCLEOTIDE SEQUENCE [LARGE SCALE GENOMIC DNA]</scope>
    <source>
        <strain evidence="4 5">H3</strain>
    </source>
</reference>
<sequence length="277" mass="29686">MMKPEDFPETGLLEALHVGHVSLPAQRIDARGCTTTTEWVAEELPVALCYNDVSHAVMMASPGDLEDFAIGFSLSEGIVEHAAEITDITQHVSPQGITLALRITERRMTALRERRRALTGRTGCGLCGAESLEQAIRPVTHVTADFVATPAMIREGFAELARQQVLNHATGAAHAAALFDGQHSLVREDIGRHNALDKLIGAMQRSDLNTGILLVTSRASYEMVHKAASANIGLLAAISAPTLLAIELAQTASITLVGFARGESLTCYTQGRVRLLS</sequence>
<dbReference type="PANTHER" id="PTHR30592:SF1">
    <property type="entry name" value="SULFUR CARRIER PROTEIN FDHD"/>
    <property type="match status" value="1"/>
</dbReference>
<evidence type="ECO:0000256" key="2">
    <source>
        <dbReference type="ARBA" id="ARBA00023150"/>
    </source>
</evidence>